<dbReference type="PANTHER" id="PTHR32479">
    <property type="entry name" value="GLYCOLATE OXIDASE IRON-SULFUR SUBUNIT"/>
    <property type="match status" value="1"/>
</dbReference>
<evidence type="ECO:0000259" key="6">
    <source>
        <dbReference type="Pfam" id="PF02754"/>
    </source>
</evidence>
<keyword evidence="5" id="KW-0411">Iron-sulfur</keyword>
<evidence type="ECO:0000256" key="5">
    <source>
        <dbReference type="ARBA" id="ARBA00023014"/>
    </source>
</evidence>
<reference evidence="8" key="1">
    <citation type="submission" date="2018-05" db="EMBL/GenBank/DDBJ databases">
        <authorList>
            <person name="Lanie J.A."/>
            <person name="Ng W.-L."/>
            <person name="Kazmierczak K.M."/>
            <person name="Andrzejewski T.M."/>
            <person name="Davidsen T.M."/>
            <person name="Wayne K.J."/>
            <person name="Tettelin H."/>
            <person name="Glass J.I."/>
            <person name="Rusch D."/>
            <person name="Podicherti R."/>
            <person name="Tsui H.-C.T."/>
            <person name="Winkler M.E."/>
        </authorList>
    </citation>
    <scope>NUCLEOTIDE SEQUENCE</scope>
</reference>
<evidence type="ECO:0000256" key="2">
    <source>
        <dbReference type="ARBA" id="ARBA00022723"/>
    </source>
</evidence>
<dbReference type="GO" id="GO:0046872">
    <property type="term" value="F:metal ion binding"/>
    <property type="evidence" value="ECO:0007669"/>
    <property type="project" value="UniProtKB-KW"/>
</dbReference>
<dbReference type="PROSITE" id="PS00198">
    <property type="entry name" value="4FE4S_FER_1"/>
    <property type="match status" value="1"/>
</dbReference>
<evidence type="ECO:0000313" key="8">
    <source>
        <dbReference type="EMBL" id="SVA75215.1"/>
    </source>
</evidence>
<dbReference type="EMBL" id="UINC01018005">
    <property type="protein sequence ID" value="SVA75215.1"/>
    <property type="molecule type" value="Genomic_DNA"/>
</dbReference>
<evidence type="ECO:0000256" key="1">
    <source>
        <dbReference type="ARBA" id="ARBA00022485"/>
    </source>
</evidence>
<evidence type="ECO:0000256" key="4">
    <source>
        <dbReference type="ARBA" id="ARBA00023004"/>
    </source>
</evidence>
<gene>
    <name evidence="8" type="ORF">METZ01_LOCUS128069</name>
</gene>
<keyword evidence="4" id="KW-0408">Iron</keyword>
<name>A0A381YDX9_9ZZZZ</name>
<dbReference type="InterPro" id="IPR004017">
    <property type="entry name" value="Cys_rich_dom"/>
</dbReference>
<sequence length="460" mass="50705">MPDHISYSPTPGLSYDPSEDAYWDADALQAEVDRTFEICHGCRMCFKYCDSFPSLFSFIDDRHDGDVRSVTEAETTQVMDECFQCKLCEVQCPYTVRDGHDFQLDFPKLVHRFKAQRARAEGLGRREKLLGDPDGTARLARASGGLANTLNSRSRLHRLFLEKVLGIHRDKDLPLFARTTFTRWATDEGLVADDPTSGEAVLFPTCYVEHNEPDVGRDTVAVLQRNGVELTCEQGLVCCGMPAWESGDLDTLQARATTNLDRLEPHVDAGKKVLAVNPTCSMMLRREYPNLVATGDRARARRLAEAVSDPSEFLWSIRDEERFDEGFASTPGAVSYHAPCHLRAQAVGFKGRDLLRKIPGVNPSTTMECCGHDGTHAMKVEGFEASVRIGRKAFDGVASGSDGSAEVWATDCPLAALQFAQHAGRRPMHPMTILARAYEPDGFPTAVGRPGDSDSEGNAP</sequence>
<dbReference type="PANTHER" id="PTHR32479:SF19">
    <property type="entry name" value="ANAEROBIC GLYCEROL-3-PHOSPHATE DEHYDROGENASE SUBUNIT C"/>
    <property type="match status" value="1"/>
</dbReference>
<feature type="domain" description="Cysteine-rich" evidence="6">
    <location>
        <begin position="201"/>
        <end position="285"/>
    </location>
</feature>
<keyword evidence="3" id="KW-0677">Repeat</keyword>
<accession>A0A381YDX9</accession>
<dbReference type="AlphaFoldDB" id="A0A381YDX9"/>
<dbReference type="SUPFAM" id="SSF54862">
    <property type="entry name" value="4Fe-4S ferredoxins"/>
    <property type="match status" value="1"/>
</dbReference>
<feature type="domain" description="Cysteine-rich" evidence="6">
    <location>
        <begin position="334"/>
        <end position="396"/>
    </location>
</feature>
<proteinExistence type="predicted"/>
<feature type="domain" description="4Fe-4S ferredoxin-type" evidence="7">
    <location>
        <begin position="37"/>
        <end position="95"/>
    </location>
</feature>
<protein>
    <recommendedName>
        <fullName evidence="9">4Fe-4S ferredoxin-type domain-containing protein</fullName>
    </recommendedName>
</protein>
<keyword evidence="2" id="KW-0479">Metal-binding</keyword>
<evidence type="ECO:0008006" key="9">
    <source>
        <dbReference type="Google" id="ProtNLM"/>
    </source>
</evidence>
<dbReference type="Pfam" id="PF13183">
    <property type="entry name" value="Fer4_8"/>
    <property type="match status" value="1"/>
</dbReference>
<keyword evidence="1" id="KW-0004">4Fe-4S</keyword>
<organism evidence="8">
    <name type="scientific">marine metagenome</name>
    <dbReference type="NCBI Taxonomy" id="408172"/>
    <lineage>
        <taxon>unclassified sequences</taxon>
        <taxon>metagenomes</taxon>
        <taxon>ecological metagenomes</taxon>
    </lineage>
</organism>
<dbReference type="GO" id="GO:0016491">
    <property type="term" value="F:oxidoreductase activity"/>
    <property type="evidence" value="ECO:0007669"/>
    <property type="project" value="UniProtKB-ARBA"/>
</dbReference>
<evidence type="ECO:0000259" key="7">
    <source>
        <dbReference type="Pfam" id="PF13183"/>
    </source>
</evidence>
<dbReference type="InterPro" id="IPR017896">
    <property type="entry name" value="4Fe4S_Fe-S-bd"/>
</dbReference>
<dbReference type="GO" id="GO:0051539">
    <property type="term" value="F:4 iron, 4 sulfur cluster binding"/>
    <property type="evidence" value="ECO:0007669"/>
    <property type="project" value="UniProtKB-KW"/>
</dbReference>
<dbReference type="InterPro" id="IPR017900">
    <property type="entry name" value="4Fe4S_Fe_S_CS"/>
</dbReference>
<evidence type="ECO:0000256" key="3">
    <source>
        <dbReference type="ARBA" id="ARBA00022737"/>
    </source>
</evidence>
<dbReference type="Pfam" id="PF02754">
    <property type="entry name" value="CCG"/>
    <property type="match status" value="2"/>
</dbReference>